<feature type="transmembrane region" description="Helical" evidence="8">
    <location>
        <begin position="359"/>
        <end position="384"/>
    </location>
</feature>
<evidence type="ECO:0000256" key="1">
    <source>
        <dbReference type="ARBA" id="ARBA00004651"/>
    </source>
</evidence>
<evidence type="ECO:0000313" key="10">
    <source>
        <dbReference type="EMBL" id="SDT86461.1"/>
    </source>
</evidence>
<evidence type="ECO:0000256" key="4">
    <source>
        <dbReference type="ARBA" id="ARBA00022989"/>
    </source>
</evidence>
<comment type="similarity">
    <text evidence="6">Belongs to the ABC-4 integral membrane protein family.</text>
</comment>
<evidence type="ECO:0000256" key="8">
    <source>
        <dbReference type="SAM" id="Phobius"/>
    </source>
</evidence>
<name>A0ABY0V5D3_9ACTO</name>
<comment type="subcellular location">
    <subcellularLocation>
        <location evidence="1">Cell membrane</location>
        <topology evidence="1">Multi-pass membrane protein</topology>
    </subcellularLocation>
</comment>
<feature type="compositionally biased region" description="Polar residues" evidence="7">
    <location>
        <begin position="228"/>
        <end position="237"/>
    </location>
</feature>
<evidence type="ECO:0000313" key="11">
    <source>
        <dbReference type="Proteomes" id="UP000198976"/>
    </source>
</evidence>
<feature type="transmembrane region" description="Helical" evidence="8">
    <location>
        <begin position="444"/>
        <end position="466"/>
    </location>
</feature>
<evidence type="ECO:0000256" key="3">
    <source>
        <dbReference type="ARBA" id="ARBA00022692"/>
    </source>
</evidence>
<reference evidence="10 11" key="1">
    <citation type="submission" date="2016-10" db="EMBL/GenBank/DDBJ databases">
        <authorList>
            <person name="Varghese N."/>
            <person name="Submissions S."/>
        </authorList>
    </citation>
    <scope>NUCLEOTIDE SEQUENCE [LARGE SCALE GENOMIC DNA]</scope>
    <source>
        <strain evidence="10 11">DSM 9169</strain>
    </source>
</reference>
<evidence type="ECO:0000256" key="6">
    <source>
        <dbReference type="ARBA" id="ARBA00038076"/>
    </source>
</evidence>
<proteinExistence type="inferred from homology"/>
<gene>
    <name evidence="10" type="ORF">SAMN04489714_0309</name>
</gene>
<dbReference type="PANTHER" id="PTHR30572:SF4">
    <property type="entry name" value="ABC TRANSPORTER PERMEASE YTRF"/>
    <property type="match status" value="1"/>
</dbReference>
<dbReference type="EMBL" id="LT629792">
    <property type="protein sequence ID" value="SDT86461.1"/>
    <property type="molecule type" value="Genomic_DNA"/>
</dbReference>
<evidence type="ECO:0000256" key="2">
    <source>
        <dbReference type="ARBA" id="ARBA00022475"/>
    </source>
</evidence>
<evidence type="ECO:0000259" key="9">
    <source>
        <dbReference type="Pfam" id="PF02687"/>
    </source>
</evidence>
<sequence>MNKRKMYWRMVTSSILRRRSRVLIAVLAVAIGATTLSGLAAIAIDVPSQMAQEMRLYGANLVVVPSEKNDNLTDQTINRIDEVVKSSGSTLVGSAAFDYQPVSINDQPYVAAGTDIDAVKAINPYWYIEGEWPSADGQVLIGREIASTIDAKVGDSITVSQLAEGASSAAPQSGGQDASTAPGTTAMSGAPEIPEGSHMMPDGTIMKNSEMPGYDPSKNVDGIYVGDQPQSAQSGAPTTKKDAIEQLTQNKPTAPVAPGNGKGQAPDPVDTRDISLTVSGILETGGSEDGFLFMSTADMSQLTGKDTSYGVSEYSVAGQAEAVSALAKQINDAVDGVKASTVTRLTHSDEGVLTMLRSLMGMITIIVLALTMIGVSTTMMAVVAERRNEIGLRKALGAHSKSIVREFLGEGVMLGILGGAIGAVLGYLLAIVICLNVFHRTIAFHPLMGVVTVLASVIIATLACLIPVRRALDVDPALVLRGE</sequence>
<keyword evidence="4 8" id="KW-1133">Transmembrane helix</keyword>
<feature type="region of interest" description="Disordered" evidence="7">
    <location>
        <begin position="164"/>
        <end position="272"/>
    </location>
</feature>
<protein>
    <submittedName>
        <fullName evidence="10">ABC transport system permease protein</fullName>
    </submittedName>
</protein>
<feature type="domain" description="ABC3 transporter permease C-terminal" evidence="9">
    <location>
        <begin position="362"/>
        <end position="473"/>
    </location>
</feature>
<keyword evidence="11" id="KW-1185">Reference proteome</keyword>
<dbReference type="Pfam" id="PF02687">
    <property type="entry name" value="FtsX"/>
    <property type="match status" value="1"/>
</dbReference>
<feature type="compositionally biased region" description="Polar residues" evidence="7">
    <location>
        <begin position="169"/>
        <end position="187"/>
    </location>
</feature>
<dbReference type="InterPro" id="IPR003838">
    <property type="entry name" value="ABC3_permease_C"/>
</dbReference>
<feature type="transmembrane region" description="Helical" evidence="8">
    <location>
        <begin position="411"/>
        <end position="438"/>
    </location>
</feature>
<evidence type="ECO:0000256" key="7">
    <source>
        <dbReference type="SAM" id="MobiDB-lite"/>
    </source>
</evidence>
<accession>A0ABY0V5D3</accession>
<keyword evidence="2" id="KW-1003">Cell membrane</keyword>
<dbReference type="InterPro" id="IPR050250">
    <property type="entry name" value="Macrolide_Exporter_MacB"/>
</dbReference>
<keyword evidence="3 8" id="KW-0812">Transmembrane</keyword>
<organism evidence="10 11">
    <name type="scientific">Schaalia radingae</name>
    <dbReference type="NCBI Taxonomy" id="131110"/>
    <lineage>
        <taxon>Bacteria</taxon>
        <taxon>Bacillati</taxon>
        <taxon>Actinomycetota</taxon>
        <taxon>Actinomycetes</taxon>
        <taxon>Actinomycetales</taxon>
        <taxon>Actinomycetaceae</taxon>
        <taxon>Schaalia</taxon>
    </lineage>
</organism>
<keyword evidence="5 8" id="KW-0472">Membrane</keyword>
<dbReference type="PANTHER" id="PTHR30572">
    <property type="entry name" value="MEMBRANE COMPONENT OF TRANSPORTER-RELATED"/>
    <property type="match status" value="1"/>
</dbReference>
<dbReference type="Proteomes" id="UP000198976">
    <property type="component" value="Chromosome I"/>
</dbReference>
<evidence type="ECO:0000256" key="5">
    <source>
        <dbReference type="ARBA" id="ARBA00023136"/>
    </source>
</evidence>